<dbReference type="EMBL" id="CP099587">
    <property type="protein sequence ID" value="USS44664.1"/>
    <property type="molecule type" value="Genomic_DNA"/>
</dbReference>
<reference evidence="1" key="1">
    <citation type="submission" date="2022-06" db="EMBL/GenBank/DDBJ databases">
        <title>Draft genome sequence of Burkholderia glumae strain GR20004 isolated from rice panicle showing bacterial panicle blight.</title>
        <authorList>
            <person name="Choi S.Y."/>
            <person name="Lee Y.H."/>
        </authorList>
    </citation>
    <scope>NUCLEOTIDE SEQUENCE</scope>
    <source>
        <strain evidence="1">GR20004</strain>
    </source>
</reference>
<proteinExistence type="predicted"/>
<name>A0ABY5BE36_BURGL</name>
<dbReference type="RefSeq" id="WP_209954301.1">
    <property type="nucleotide sequence ID" value="NZ_CP021074.1"/>
</dbReference>
<accession>A0ABY5BE36</accession>
<protein>
    <submittedName>
        <fullName evidence="1">Uncharacterized protein</fullName>
    </submittedName>
</protein>
<evidence type="ECO:0000313" key="1">
    <source>
        <dbReference type="EMBL" id="USS44664.1"/>
    </source>
</evidence>
<gene>
    <name evidence="1" type="ORF">NFI99_23850</name>
</gene>
<organism evidence="1 2">
    <name type="scientific">Burkholderia glumae</name>
    <name type="common">Pseudomonas glumae</name>
    <dbReference type="NCBI Taxonomy" id="337"/>
    <lineage>
        <taxon>Bacteria</taxon>
        <taxon>Pseudomonadati</taxon>
        <taxon>Pseudomonadota</taxon>
        <taxon>Betaproteobacteria</taxon>
        <taxon>Burkholderiales</taxon>
        <taxon>Burkholderiaceae</taxon>
        <taxon>Burkholderia</taxon>
    </lineage>
</organism>
<sequence length="231" mass="26215">MRREERLGVAMQGKGFTPHQRTTWERTMSTSNKSDTRLEKVTRRIVLKGIREMMFDRYAGDNKTQLTWDQKIYLIPGTDVLCLPATNIVSFLTAHNTNSAPKRLRDKRAYKDIANACLSFTSISGPAETPSYIPIMRSGTPIHVGKFGDDYEPASGLYLHRSVARLDKGIPNPKERPVLPLPWSLEFTLDIYPNKEIKEQEIRNLIEEGGLAIGLGTFRGVFGKFIIEDWS</sequence>
<keyword evidence="2" id="KW-1185">Reference proteome</keyword>
<dbReference type="Proteomes" id="UP001056386">
    <property type="component" value="Chromosome 1"/>
</dbReference>
<evidence type="ECO:0000313" key="2">
    <source>
        <dbReference type="Proteomes" id="UP001056386"/>
    </source>
</evidence>